<dbReference type="PaxDb" id="3880-AES81379"/>
<dbReference type="InterPro" id="IPR053772">
    <property type="entry name" value="At1g61320/At1g61330-like"/>
</dbReference>
<reference evidence="2 4" key="1">
    <citation type="journal article" date="2011" name="Nature">
        <title>The Medicago genome provides insight into the evolution of rhizobial symbioses.</title>
        <authorList>
            <person name="Young N.D."/>
            <person name="Debelle F."/>
            <person name="Oldroyd G.E."/>
            <person name="Geurts R."/>
            <person name="Cannon S.B."/>
            <person name="Udvardi M.K."/>
            <person name="Benedito V.A."/>
            <person name="Mayer K.F."/>
            <person name="Gouzy J."/>
            <person name="Schoof H."/>
            <person name="Van de Peer Y."/>
            <person name="Proost S."/>
            <person name="Cook D.R."/>
            <person name="Meyers B.C."/>
            <person name="Spannagl M."/>
            <person name="Cheung F."/>
            <person name="De Mita S."/>
            <person name="Krishnakumar V."/>
            <person name="Gundlach H."/>
            <person name="Zhou S."/>
            <person name="Mudge J."/>
            <person name="Bharti A.K."/>
            <person name="Murray J.D."/>
            <person name="Naoumkina M.A."/>
            <person name="Rosen B."/>
            <person name="Silverstein K.A."/>
            <person name="Tang H."/>
            <person name="Rombauts S."/>
            <person name="Zhao P.X."/>
            <person name="Zhou P."/>
            <person name="Barbe V."/>
            <person name="Bardou P."/>
            <person name="Bechner M."/>
            <person name="Bellec A."/>
            <person name="Berger A."/>
            <person name="Berges H."/>
            <person name="Bidwell S."/>
            <person name="Bisseling T."/>
            <person name="Choisne N."/>
            <person name="Couloux A."/>
            <person name="Denny R."/>
            <person name="Deshpande S."/>
            <person name="Dai X."/>
            <person name="Doyle J.J."/>
            <person name="Dudez A.M."/>
            <person name="Farmer A.D."/>
            <person name="Fouteau S."/>
            <person name="Franken C."/>
            <person name="Gibelin C."/>
            <person name="Gish J."/>
            <person name="Goldstein S."/>
            <person name="Gonzalez A.J."/>
            <person name="Green P.J."/>
            <person name="Hallab A."/>
            <person name="Hartog M."/>
            <person name="Hua A."/>
            <person name="Humphray S.J."/>
            <person name="Jeong D.H."/>
            <person name="Jing Y."/>
            <person name="Jocker A."/>
            <person name="Kenton S.M."/>
            <person name="Kim D.J."/>
            <person name="Klee K."/>
            <person name="Lai H."/>
            <person name="Lang C."/>
            <person name="Lin S."/>
            <person name="Macmil S.L."/>
            <person name="Magdelenat G."/>
            <person name="Matthews L."/>
            <person name="McCorrison J."/>
            <person name="Monaghan E.L."/>
            <person name="Mun J.H."/>
            <person name="Najar F.Z."/>
            <person name="Nicholson C."/>
            <person name="Noirot C."/>
            <person name="O'Bleness M."/>
            <person name="Paule C.R."/>
            <person name="Poulain J."/>
            <person name="Prion F."/>
            <person name="Qin B."/>
            <person name="Qu C."/>
            <person name="Retzel E.F."/>
            <person name="Riddle C."/>
            <person name="Sallet E."/>
            <person name="Samain S."/>
            <person name="Samson N."/>
            <person name="Sanders I."/>
            <person name="Saurat O."/>
            <person name="Scarpelli C."/>
            <person name="Schiex T."/>
            <person name="Segurens B."/>
            <person name="Severin A.J."/>
            <person name="Sherrier D.J."/>
            <person name="Shi R."/>
            <person name="Sims S."/>
            <person name="Singer S.R."/>
            <person name="Sinharoy S."/>
            <person name="Sterck L."/>
            <person name="Viollet A."/>
            <person name="Wang B.B."/>
            <person name="Wang K."/>
            <person name="Wang M."/>
            <person name="Wang X."/>
            <person name="Warfsmann J."/>
            <person name="Weissenbach J."/>
            <person name="White D.D."/>
            <person name="White J.D."/>
            <person name="Wiley G.B."/>
            <person name="Wincker P."/>
            <person name="Xing Y."/>
            <person name="Yang L."/>
            <person name="Yao Z."/>
            <person name="Ying F."/>
            <person name="Zhai J."/>
            <person name="Zhou L."/>
            <person name="Zuber A."/>
            <person name="Denarie J."/>
            <person name="Dixon R.A."/>
            <person name="May G.D."/>
            <person name="Schwartz D.C."/>
            <person name="Rogers J."/>
            <person name="Quetier F."/>
            <person name="Town C.D."/>
            <person name="Roe B.A."/>
        </authorList>
    </citation>
    <scope>NUCLEOTIDE SEQUENCE [LARGE SCALE GENOMIC DNA]</scope>
    <source>
        <strain evidence="2">A17</strain>
        <strain evidence="3 4">cv. Jemalong A17</strain>
    </source>
</reference>
<dbReference type="InterPro" id="IPR036047">
    <property type="entry name" value="F-box-like_dom_sf"/>
</dbReference>
<dbReference type="Proteomes" id="UP000002051">
    <property type="component" value="Unassembled WGS sequence"/>
</dbReference>
<dbReference type="PANTHER" id="PTHR34145:SF28">
    <property type="entry name" value="F-BOX DOMAIN-CONTAINING PROTEIN"/>
    <property type="match status" value="1"/>
</dbReference>
<dbReference type="SUPFAM" id="SSF81383">
    <property type="entry name" value="F-box domain"/>
    <property type="match status" value="1"/>
</dbReference>
<dbReference type="EnsemblPlants" id="AES81379">
    <property type="protein sequence ID" value="AES81379"/>
    <property type="gene ID" value="MTR_7g092110"/>
</dbReference>
<dbReference type="PANTHER" id="PTHR34145">
    <property type="entry name" value="OS02G0105600 PROTEIN"/>
    <property type="match status" value="1"/>
</dbReference>
<evidence type="ECO:0000259" key="1">
    <source>
        <dbReference type="Pfam" id="PF08387"/>
    </source>
</evidence>
<feature type="domain" description="FBD" evidence="1">
    <location>
        <begin position="145"/>
        <end position="182"/>
    </location>
</feature>
<accession>G7KTK1</accession>
<proteinExistence type="predicted"/>
<sequence length="194" mass="22607">MGLNDEILNLEGKLPTINVFYHPIMKRCKKLNSEIPDCVLSYFSRLPLKDLVKTSVLSKRWLHEWRLRMDPYSLNHLSIAKLKVLDQFQNLKRLELFLEKAFAPSMGYYLILDVLMTSQHLQKLSLTVKNSSHAVGFKSKHARFFRSDLKYVELHGYLCTPSAIEFARHLLRNSNSLEKISFDTHDKFYTGDGT</sequence>
<dbReference type="InterPro" id="IPR006566">
    <property type="entry name" value="FBD"/>
</dbReference>
<evidence type="ECO:0000313" key="4">
    <source>
        <dbReference type="Proteomes" id="UP000002051"/>
    </source>
</evidence>
<dbReference type="AlphaFoldDB" id="G7KTK1"/>
<gene>
    <name evidence="2" type="ordered locus">MTR_7g092110</name>
</gene>
<evidence type="ECO:0000313" key="2">
    <source>
        <dbReference type="EMBL" id="AES81379.1"/>
    </source>
</evidence>
<reference evidence="2 4" key="2">
    <citation type="journal article" date="2014" name="BMC Genomics">
        <title>An improved genome release (version Mt4.0) for the model legume Medicago truncatula.</title>
        <authorList>
            <person name="Tang H."/>
            <person name="Krishnakumar V."/>
            <person name="Bidwell S."/>
            <person name="Rosen B."/>
            <person name="Chan A."/>
            <person name="Zhou S."/>
            <person name="Gentzbittel L."/>
            <person name="Childs K.L."/>
            <person name="Yandell M."/>
            <person name="Gundlach H."/>
            <person name="Mayer K.F."/>
            <person name="Schwartz D.C."/>
            <person name="Town C.D."/>
        </authorList>
    </citation>
    <scope>GENOME REANNOTATION</scope>
    <source>
        <strain evidence="3 4">cv. Jemalong A17</strain>
    </source>
</reference>
<evidence type="ECO:0000313" key="3">
    <source>
        <dbReference type="EnsemblPlants" id="AES81379"/>
    </source>
</evidence>
<dbReference type="HOGENOM" id="CLU_1404375_0_0_1"/>
<organism evidence="2 4">
    <name type="scientific">Medicago truncatula</name>
    <name type="common">Barrel medic</name>
    <name type="synonym">Medicago tribuloides</name>
    <dbReference type="NCBI Taxonomy" id="3880"/>
    <lineage>
        <taxon>Eukaryota</taxon>
        <taxon>Viridiplantae</taxon>
        <taxon>Streptophyta</taxon>
        <taxon>Embryophyta</taxon>
        <taxon>Tracheophyta</taxon>
        <taxon>Spermatophyta</taxon>
        <taxon>Magnoliopsida</taxon>
        <taxon>eudicotyledons</taxon>
        <taxon>Gunneridae</taxon>
        <taxon>Pentapetalae</taxon>
        <taxon>rosids</taxon>
        <taxon>fabids</taxon>
        <taxon>Fabales</taxon>
        <taxon>Fabaceae</taxon>
        <taxon>Papilionoideae</taxon>
        <taxon>50 kb inversion clade</taxon>
        <taxon>NPAAA clade</taxon>
        <taxon>Hologalegina</taxon>
        <taxon>IRL clade</taxon>
        <taxon>Trifolieae</taxon>
        <taxon>Medicago</taxon>
    </lineage>
</organism>
<dbReference type="EMBL" id="CM001223">
    <property type="protein sequence ID" value="AES81379.1"/>
    <property type="molecule type" value="Genomic_DNA"/>
</dbReference>
<name>G7KTK1_MEDTR</name>
<reference evidence="3" key="3">
    <citation type="submission" date="2015-04" db="UniProtKB">
        <authorList>
            <consortium name="EnsemblPlants"/>
        </authorList>
    </citation>
    <scope>IDENTIFICATION</scope>
    <source>
        <strain evidence="3">cv. Jemalong A17</strain>
    </source>
</reference>
<protein>
    <submittedName>
        <fullName evidence="2">FBD protein</fullName>
    </submittedName>
</protein>
<dbReference type="Pfam" id="PF08387">
    <property type="entry name" value="FBD"/>
    <property type="match status" value="1"/>
</dbReference>
<keyword evidence="4" id="KW-1185">Reference proteome</keyword>